<dbReference type="AlphaFoldDB" id="A0A1F7X6Y4"/>
<protein>
    <submittedName>
        <fullName evidence="1">Uncharacterized protein</fullName>
    </submittedName>
</protein>
<evidence type="ECO:0000313" key="1">
    <source>
        <dbReference type="EMBL" id="OGM10663.1"/>
    </source>
</evidence>
<gene>
    <name evidence="1" type="ORF">A2Z67_06145</name>
</gene>
<dbReference type="Proteomes" id="UP000176939">
    <property type="component" value="Unassembled WGS sequence"/>
</dbReference>
<reference evidence="1 2" key="1">
    <citation type="journal article" date="2016" name="Nat. Commun.">
        <title>Thousands of microbial genomes shed light on interconnected biogeochemical processes in an aquifer system.</title>
        <authorList>
            <person name="Anantharaman K."/>
            <person name="Brown C.T."/>
            <person name="Hug L.A."/>
            <person name="Sharon I."/>
            <person name="Castelle C.J."/>
            <person name="Probst A.J."/>
            <person name="Thomas B.C."/>
            <person name="Singh A."/>
            <person name="Wilkins M.J."/>
            <person name="Karaoz U."/>
            <person name="Brodie E.L."/>
            <person name="Williams K.H."/>
            <person name="Hubbard S.S."/>
            <person name="Banfield J.F."/>
        </authorList>
    </citation>
    <scope>NUCLEOTIDE SEQUENCE [LARGE SCALE GENOMIC DNA]</scope>
</reference>
<proteinExistence type="predicted"/>
<sequence length="148" mass="17444">MIGMIYTQSNQSISYNESNIMVAGPDVLSFFYKFIAQICGWSDRKIFKQIIKDEYGLKESSSFYETPISYDKDKLRRIVDSVRWRYEIGDNNKWVREINEKYATENFRVSEVLVYEDGFVEGRIEVTAFSFVTPVGLKIVEEVDYEDY</sequence>
<organism evidence="1 2">
    <name type="scientific">Candidatus Woesebacteria bacterium RBG_13_36_22</name>
    <dbReference type="NCBI Taxonomy" id="1802478"/>
    <lineage>
        <taxon>Bacteria</taxon>
        <taxon>Candidatus Woeseibacteriota</taxon>
    </lineage>
</organism>
<accession>A0A1F7X6Y4</accession>
<comment type="caution">
    <text evidence="1">The sequence shown here is derived from an EMBL/GenBank/DDBJ whole genome shotgun (WGS) entry which is preliminary data.</text>
</comment>
<name>A0A1F7X6Y4_9BACT</name>
<dbReference type="EMBL" id="MGFQ01000002">
    <property type="protein sequence ID" value="OGM10663.1"/>
    <property type="molecule type" value="Genomic_DNA"/>
</dbReference>
<evidence type="ECO:0000313" key="2">
    <source>
        <dbReference type="Proteomes" id="UP000176939"/>
    </source>
</evidence>